<evidence type="ECO:0000313" key="2">
    <source>
        <dbReference type="EMBL" id="KGN55931.1"/>
    </source>
</evidence>
<name>A0A0A0L735_CUCSA</name>
<dbReference type="Proteomes" id="UP000029981">
    <property type="component" value="Chromosome 3"/>
</dbReference>
<feature type="region of interest" description="Disordered" evidence="1">
    <location>
        <begin position="15"/>
        <end position="44"/>
    </location>
</feature>
<reference evidence="2 3" key="3">
    <citation type="journal article" date="2010" name="BMC Genomics">
        <title>Transcriptome sequencing and comparative analysis of cucumber flowers with different sex types.</title>
        <authorList>
            <person name="Guo S."/>
            <person name="Zheng Y."/>
            <person name="Joung J.G."/>
            <person name="Liu S."/>
            <person name="Zhang Z."/>
            <person name="Crasta O.R."/>
            <person name="Sobral B.W."/>
            <person name="Xu Y."/>
            <person name="Huang S."/>
            <person name="Fei Z."/>
        </authorList>
    </citation>
    <scope>NUCLEOTIDE SEQUENCE [LARGE SCALE GENOMIC DNA]</scope>
    <source>
        <strain evidence="3">cv. 9930</strain>
    </source>
</reference>
<feature type="compositionally biased region" description="Basic and acidic residues" evidence="1">
    <location>
        <begin position="16"/>
        <end position="32"/>
    </location>
</feature>
<dbReference type="EMBL" id="CM002924">
    <property type="protein sequence ID" value="KGN55931.1"/>
    <property type="molecule type" value="Genomic_DNA"/>
</dbReference>
<accession>A0A0A0L735</accession>
<reference evidence="2 3" key="1">
    <citation type="journal article" date="2009" name="Nat. Genet.">
        <title>The genome of the cucumber, Cucumis sativus L.</title>
        <authorList>
            <person name="Huang S."/>
            <person name="Li R."/>
            <person name="Zhang Z."/>
            <person name="Li L."/>
            <person name="Gu X."/>
            <person name="Fan W."/>
            <person name="Lucas W.J."/>
            <person name="Wang X."/>
            <person name="Xie B."/>
            <person name="Ni P."/>
            <person name="Ren Y."/>
            <person name="Zhu H."/>
            <person name="Li J."/>
            <person name="Lin K."/>
            <person name="Jin W."/>
            <person name="Fei Z."/>
            <person name="Li G."/>
            <person name="Staub J."/>
            <person name="Kilian A."/>
            <person name="van der Vossen E.A."/>
            <person name="Wu Y."/>
            <person name="Guo J."/>
            <person name="He J."/>
            <person name="Jia Z."/>
            <person name="Ren Y."/>
            <person name="Tian G."/>
            <person name="Lu Y."/>
            <person name="Ruan J."/>
            <person name="Qian W."/>
            <person name="Wang M."/>
            <person name="Huang Q."/>
            <person name="Li B."/>
            <person name="Xuan Z."/>
            <person name="Cao J."/>
            <person name="Asan"/>
            <person name="Wu Z."/>
            <person name="Zhang J."/>
            <person name="Cai Q."/>
            <person name="Bai Y."/>
            <person name="Zhao B."/>
            <person name="Han Y."/>
            <person name="Li Y."/>
            <person name="Li X."/>
            <person name="Wang S."/>
            <person name="Shi Q."/>
            <person name="Liu S."/>
            <person name="Cho W.K."/>
            <person name="Kim J.Y."/>
            <person name="Xu Y."/>
            <person name="Heller-Uszynska K."/>
            <person name="Miao H."/>
            <person name="Cheng Z."/>
            <person name="Zhang S."/>
            <person name="Wu J."/>
            <person name="Yang Y."/>
            <person name="Kang H."/>
            <person name="Li M."/>
            <person name="Liang H."/>
            <person name="Ren X."/>
            <person name="Shi Z."/>
            <person name="Wen M."/>
            <person name="Jian M."/>
            <person name="Yang H."/>
            <person name="Zhang G."/>
            <person name="Yang Z."/>
            <person name="Chen R."/>
            <person name="Liu S."/>
            <person name="Li J."/>
            <person name="Ma L."/>
            <person name="Liu H."/>
            <person name="Zhou Y."/>
            <person name="Zhao J."/>
            <person name="Fang X."/>
            <person name="Li G."/>
            <person name="Fang L."/>
            <person name="Li Y."/>
            <person name="Liu D."/>
            <person name="Zheng H."/>
            <person name="Zhang Y."/>
            <person name="Qin N."/>
            <person name="Li Z."/>
            <person name="Yang G."/>
            <person name="Yang S."/>
            <person name="Bolund L."/>
            <person name="Kristiansen K."/>
            <person name="Zheng H."/>
            <person name="Li S."/>
            <person name="Zhang X."/>
            <person name="Yang H."/>
            <person name="Wang J."/>
            <person name="Sun R."/>
            <person name="Zhang B."/>
            <person name="Jiang S."/>
            <person name="Wang J."/>
            <person name="Du Y."/>
            <person name="Li S."/>
        </authorList>
    </citation>
    <scope>NUCLEOTIDE SEQUENCE [LARGE SCALE GENOMIC DNA]</scope>
    <source>
        <strain evidence="3">cv. 9930</strain>
    </source>
</reference>
<protein>
    <submittedName>
        <fullName evidence="2">Uncharacterized protein</fullName>
    </submittedName>
</protein>
<dbReference type="AlphaFoldDB" id="A0A0A0L735"/>
<dbReference type="Gramene" id="KGN55931">
    <property type="protein sequence ID" value="KGN55931"/>
    <property type="gene ID" value="Csa_3G037060"/>
</dbReference>
<evidence type="ECO:0000256" key="1">
    <source>
        <dbReference type="SAM" id="MobiDB-lite"/>
    </source>
</evidence>
<evidence type="ECO:0000313" key="3">
    <source>
        <dbReference type="Proteomes" id="UP000029981"/>
    </source>
</evidence>
<reference evidence="2 3" key="4">
    <citation type="journal article" date="2011" name="BMC Genomics">
        <title>RNA-Seq improves annotation of protein-coding genes in the cucumber genome.</title>
        <authorList>
            <person name="Li Z."/>
            <person name="Zhang Z."/>
            <person name="Yan P."/>
            <person name="Huang S."/>
            <person name="Fei Z."/>
            <person name="Lin K."/>
        </authorList>
    </citation>
    <scope>NUCLEOTIDE SEQUENCE [LARGE SCALE GENOMIC DNA]</scope>
    <source>
        <strain evidence="3">cv. 9930</strain>
    </source>
</reference>
<gene>
    <name evidence="2" type="ORF">Csa_3G037060</name>
</gene>
<keyword evidence="3" id="KW-1185">Reference proteome</keyword>
<reference evidence="2 3" key="2">
    <citation type="journal article" date="2009" name="PLoS ONE">
        <title>An integrated genetic and cytogenetic map of the cucumber genome.</title>
        <authorList>
            <person name="Ren Y."/>
            <person name="Zhang Z."/>
            <person name="Liu J."/>
            <person name="Staub J.E."/>
            <person name="Han Y."/>
            <person name="Cheng Z."/>
            <person name="Li X."/>
            <person name="Lu J."/>
            <person name="Miao H."/>
            <person name="Kang H."/>
            <person name="Xie B."/>
            <person name="Gu X."/>
            <person name="Wang X."/>
            <person name="Du Y."/>
            <person name="Jin W."/>
            <person name="Huang S."/>
        </authorList>
    </citation>
    <scope>NUCLEOTIDE SEQUENCE [LARGE SCALE GENOMIC DNA]</scope>
    <source>
        <strain evidence="3">cv. 9930</strain>
    </source>
</reference>
<organism evidence="2 3">
    <name type="scientific">Cucumis sativus</name>
    <name type="common">Cucumber</name>
    <dbReference type="NCBI Taxonomy" id="3659"/>
    <lineage>
        <taxon>Eukaryota</taxon>
        <taxon>Viridiplantae</taxon>
        <taxon>Streptophyta</taxon>
        <taxon>Embryophyta</taxon>
        <taxon>Tracheophyta</taxon>
        <taxon>Spermatophyta</taxon>
        <taxon>Magnoliopsida</taxon>
        <taxon>eudicotyledons</taxon>
        <taxon>Gunneridae</taxon>
        <taxon>Pentapetalae</taxon>
        <taxon>rosids</taxon>
        <taxon>fabids</taxon>
        <taxon>Cucurbitales</taxon>
        <taxon>Cucurbitaceae</taxon>
        <taxon>Benincaseae</taxon>
        <taxon>Cucumis</taxon>
    </lineage>
</organism>
<proteinExistence type="predicted"/>
<sequence length="67" mass="7383">MEWVTLKLSGKQCVVPKKERVISSDRDGKATTDQRQNNPPHKQPIISLHLSSHLALSPPSVTPLAKS</sequence>